<sequence length="408" mass="46966">MAERKRKIVNDPVYGFITIDHPLIFALISHPYYQRLRRIHQMALAHLVYPGAMHTRFHHSMGAYHLMSCALQELKSKGVDITAEEEVAAKMAILLHDVGHGPYSHALENGIIEGVSHEKISHWLMEELNKEMKGALTLTIEIFNGRYHKTFLHQLVSSQLDVDRMDYLNRDSFYTGVSEGVIGYDRIIKMLTVHRGELMVEEKGIYSIEKFIVARRLMYWQVYLHKTVLSAENMLVKILRRAKELALKGVSLYASPALEYFLYHKISDANFEQEPACLQQFCLLDDYDILSAIKVWAQHSDKVLALLCKWLTNRELFKCVLSNESFDMVSINTLREKVQKQYGITGKELDYFVFTGTASLSTYNDQDEKINILFKDGTVKDISSIDNALVSHTLAIPVKKFYICHPKI</sequence>
<feature type="transmembrane region" description="Helical" evidence="1">
    <location>
        <begin position="12"/>
        <end position="33"/>
    </location>
</feature>
<keyword evidence="1" id="KW-0472">Membrane</keyword>
<dbReference type="SMART" id="SM00471">
    <property type="entry name" value="HDc"/>
    <property type="match status" value="1"/>
</dbReference>
<feature type="domain" description="HD/PDEase" evidence="2">
    <location>
        <begin position="52"/>
        <end position="177"/>
    </location>
</feature>
<dbReference type="InterPro" id="IPR050135">
    <property type="entry name" value="dGTPase-like"/>
</dbReference>
<dbReference type="GO" id="GO:0006203">
    <property type="term" value="P:dGTP catabolic process"/>
    <property type="evidence" value="ECO:0007669"/>
    <property type="project" value="TreeGrafter"/>
</dbReference>
<dbReference type="InterPro" id="IPR045509">
    <property type="entry name" value="HD_assoc_2"/>
</dbReference>
<evidence type="ECO:0000313" key="3">
    <source>
        <dbReference type="EMBL" id="MVT07623.1"/>
    </source>
</evidence>
<comment type="caution">
    <text evidence="3">The sequence shown here is derived from an EMBL/GenBank/DDBJ whole genome shotgun (WGS) entry which is preliminary data.</text>
</comment>
<dbReference type="Pfam" id="PF01966">
    <property type="entry name" value="HD"/>
    <property type="match status" value="1"/>
</dbReference>
<keyword evidence="1" id="KW-0812">Transmembrane</keyword>
<proteinExistence type="predicted"/>
<keyword evidence="1" id="KW-1133">Transmembrane helix</keyword>
<evidence type="ECO:0000313" key="4">
    <source>
        <dbReference type="Proteomes" id="UP000461730"/>
    </source>
</evidence>
<dbReference type="CDD" id="cd00077">
    <property type="entry name" value="HDc"/>
    <property type="match status" value="1"/>
</dbReference>
<name>A0A7K1TZV2_9BACT</name>
<protein>
    <submittedName>
        <fullName evidence="3">HD domain-containing protein</fullName>
    </submittedName>
</protein>
<dbReference type="Pfam" id="PF19276">
    <property type="entry name" value="HD_assoc_2"/>
    <property type="match status" value="1"/>
</dbReference>
<dbReference type="SUPFAM" id="SSF109604">
    <property type="entry name" value="HD-domain/PDEase-like"/>
    <property type="match status" value="1"/>
</dbReference>
<dbReference type="Gene3D" id="1.10.3210.10">
    <property type="entry name" value="Hypothetical protein af1432"/>
    <property type="match status" value="1"/>
</dbReference>
<accession>A0A7K1TZV2</accession>
<organism evidence="3 4">
    <name type="scientific">Chitinophaga tropicalis</name>
    <dbReference type="NCBI Taxonomy" id="2683588"/>
    <lineage>
        <taxon>Bacteria</taxon>
        <taxon>Pseudomonadati</taxon>
        <taxon>Bacteroidota</taxon>
        <taxon>Chitinophagia</taxon>
        <taxon>Chitinophagales</taxon>
        <taxon>Chitinophagaceae</taxon>
        <taxon>Chitinophaga</taxon>
    </lineage>
</organism>
<keyword evidence="4" id="KW-1185">Reference proteome</keyword>
<dbReference type="Proteomes" id="UP000461730">
    <property type="component" value="Unassembled WGS sequence"/>
</dbReference>
<dbReference type="AlphaFoldDB" id="A0A7K1TZV2"/>
<dbReference type="PANTHER" id="PTHR11373:SF4">
    <property type="entry name" value="DEOXYNUCLEOSIDE TRIPHOSPHATE TRIPHOSPHOHYDROLASE SAMHD1"/>
    <property type="match status" value="1"/>
</dbReference>
<dbReference type="InterPro" id="IPR006674">
    <property type="entry name" value="HD_domain"/>
</dbReference>
<evidence type="ECO:0000259" key="2">
    <source>
        <dbReference type="SMART" id="SM00471"/>
    </source>
</evidence>
<dbReference type="RefSeq" id="WP_157305007.1">
    <property type="nucleotide sequence ID" value="NZ_WRXN01000001.1"/>
</dbReference>
<dbReference type="EMBL" id="WRXN01000001">
    <property type="protein sequence ID" value="MVT07623.1"/>
    <property type="molecule type" value="Genomic_DNA"/>
</dbReference>
<dbReference type="InterPro" id="IPR003607">
    <property type="entry name" value="HD/PDEase_dom"/>
</dbReference>
<evidence type="ECO:0000256" key="1">
    <source>
        <dbReference type="SAM" id="Phobius"/>
    </source>
</evidence>
<reference evidence="3 4" key="1">
    <citation type="submission" date="2019-12" db="EMBL/GenBank/DDBJ databases">
        <title>Chitinophaga sp. strain ysch24 (GDMCC 1.1355), whole genome shotgun sequence.</title>
        <authorList>
            <person name="Zhang X."/>
        </authorList>
    </citation>
    <scope>NUCLEOTIDE SEQUENCE [LARGE SCALE GENOMIC DNA]</scope>
    <source>
        <strain evidence="4">ysch24</strain>
    </source>
</reference>
<gene>
    <name evidence="3" type="ORF">GO493_05065</name>
</gene>
<dbReference type="GO" id="GO:0008832">
    <property type="term" value="F:dGTPase activity"/>
    <property type="evidence" value="ECO:0007669"/>
    <property type="project" value="TreeGrafter"/>
</dbReference>
<dbReference type="PANTHER" id="PTHR11373">
    <property type="entry name" value="DEOXYNUCLEOSIDE TRIPHOSPHATE TRIPHOSPHOHYDROLASE"/>
    <property type="match status" value="1"/>
</dbReference>